<gene>
    <name evidence="2" type="ORF">MAIT1_01957</name>
</gene>
<dbReference type="CDD" id="cd00038">
    <property type="entry name" value="CAP_ED"/>
    <property type="match status" value="1"/>
</dbReference>
<dbReference type="EMBL" id="LVJN01000020">
    <property type="protein sequence ID" value="OSM01900.1"/>
    <property type="molecule type" value="Genomic_DNA"/>
</dbReference>
<accession>A0A1Y2K1J0</accession>
<comment type="caution">
    <text evidence="2">The sequence shown here is derived from an EMBL/GenBank/DDBJ whole genome shotgun (WGS) entry which is preliminary data.</text>
</comment>
<dbReference type="STRING" id="1434232.MAIT1_01957"/>
<dbReference type="InterPro" id="IPR000595">
    <property type="entry name" value="cNMP-bd_dom"/>
</dbReference>
<dbReference type="Gene3D" id="2.60.120.10">
    <property type="entry name" value="Jelly Rolls"/>
    <property type="match status" value="1"/>
</dbReference>
<reference evidence="2 3" key="1">
    <citation type="journal article" date="2016" name="BMC Genomics">
        <title>Combined genomic and structural analyses of a cultured magnetotactic bacterium reveals its niche adaptation to a dynamic environment.</title>
        <authorList>
            <person name="Araujo A.C."/>
            <person name="Morillo V."/>
            <person name="Cypriano J."/>
            <person name="Teixeira L.C."/>
            <person name="Leao P."/>
            <person name="Lyra S."/>
            <person name="Almeida L.G."/>
            <person name="Bazylinski D.A."/>
            <person name="Vasconcellos A.T."/>
            <person name="Abreu F."/>
            <person name="Lins U."/>
        </authorList>
    </citation>
    <scope>NUCLEOTIDE SEQUENCE [LARGE SCALE GENOMIC DNA]</scope>
    <source>
        <strain evidence="2 3">IT-1</strain>
    </source>
</reference>
<dbReference type="SUPFAM" id="SSF51206">
    <property type="entry name" value="cAMP-binding domain-like"/>
    <property type="match status" value="1"/>
</dbReference>
<evidence type="ECO:0000313" key="2">
    <source>
        <dbReference type="EMBL" id="OSM01900.1"/>
    </source>
</evidence>
<proteinExistence type="predicted"/>
<evidence type="ECO:0000313" key="3">
    <source>
        <dbReference type="Proteomes" id="UP000194003"/>
    </source>
</evidence>
<dbReference type="RefSeq" id="WP_085444407.1">
    <property type="nucleotide sequence ID" value="NZ_LVJN01000020.1"/>
</dbReference>
<dbReference type="InterPro" id="IPR018490">
    <property type="entry name" value="cNMP-bd_dom_sf"/>
</dbReference>
<sequence>MADIPAQLVTSILSTSGVLAGVDRNSFEKMLQHPDVKMVTYKKGHYIYRHGDAAENCWIVLKGRLVTETLSLRKPFHESCLQVGEITGLMGVLDPGAKWPVSLVTDNKSELIEIPGRVIREAEGNLWPVMAANVARIMMYHLIDCRSQMDR</sequence>
<dbReference type="Pfam" id="PF00027">
    <property type="entry name" value="cNMP_binding"/>
    <property type="match status" value="1"/>
</dbReference>
<dbReference type="OrthoDB" id="9809206at2"/>
<dbReference type="Proteomes" id="UP000194003">
    <property type="component" value="Unassembled WGS sequence"/>
</dbReference>
<feature type="domain" description="Cyclic nucleotide-binding" evidence="1">
    <location>
        <begin position="18"/>
        <end position="121"/>
    </location>
</feature>
<dbReference type="AlphaFoldDB" id="A0A1Y2K1J0"/>
<dbReference type="InterPro" id="IPR014710">
    <property type="entry name" value="RmlC-like_jellyroll"/>
</dbReference>
<organism evidence="2 3">
    <name type="scientific">Magnetofaba australis IT-1</name>
    <dbReference type="NCBI Taxonomy" id="1434232"/>
    <lineage>
        <taxon>Bacteria</taxon>
        <taxon>Pseudomonadati</taxon>
        <taxon>Pseudomonadota</taxon>
        <taxon>Magnetococcia</taxon>
        <taxon>Magnetococcales</taxon>
        <taxon>Magnetococcaceae</taxon>
        <taxon>Magnetofaba</taxon>
    </lineage>
</organism>
<name>A0A1Y2K1J0_9PROT</name>
<dbReference type="PROSITE" id="PS50042">
    <property type="entry name" value="CNMP_BINDING_3"/>
    <property type="match status" value="1"/>
</dbReference>
<protein>
    <submittedName>
        <fullName evidence="2">Putative cyclic nucleotide-binding protein</fullName>
    </submittedName>
</protein>
<keyword evidence="3" id="KW-1185">Reference proteome</keyword>
<evidence type="ECO:0000259" key="1">
    <source>
        <dbReference type="PROSITE" id="PS50042"/>
    </source>
</evidence>